<protein>
    <recommendedName>
        <fullName evidence="10">Hexosyltransferase</fullName>
        <ecNumber evidence="10">2.4.1.-</ecNumber>
    </recommendedName>
</protein>
<evidence type="ECO:0000256" key="4">
    <source>
        <dbReference type="ARBA" id="ARBA00022679"/>
    </source>
</evidence>
<dbReference type="EC" id="2.4.1.-" evidence="10"/>
<reference evidence="12" key="1">
    <citation type="submission" date="2025-08" db="UniProtKB">
        <authorList>
            <consortium name="RefSeq"/>
        </authorList>
    </citation>
    <scope>IDENTIFICATION</scope>
    <source>
        <tissue evidence="12">Muscle</tissue>
    </source>
</reference>
<keyword evidence="9 10" id="KW-0472">Membrane</keyword>
<evidence type="ECO:0000256" key="5">
    <source>
        <dbReference type="ARBA" id="ARBA00022692"/>
    </source>
</evidence>
<evidence type="ECO:0000256" key="8">
    <source>
        <dbReference type="ARBA" id="ARBA00023034"/>
    </source>
</evidence>
<evidence type="ECO:0000256" key="6">
    <source>
        <dbReference type="ARBA" id="ARBA00022968"/>
    </source>
</evidence>
<dbReference type="AlphaFoldDB" id="A0A6J3KEA8"/>
<sequence>MYCLLHTCFHSSLRLTSKTKLTYICICIGLIILLNYFGAFTHLFEITYDSNFVYPYEGDVHEFVNALRHNRKPTVEPINEYKYTFLIDNEQKCVDPAYNMFRVVYIVKSAIENFERRLAIRNSWGYEKRFFDVPSRTVFMLGVHPYDDELQTKVRIEAAKYKDIIQADFIDSYYNNTIKTMMAFKWLVKYCSNSKFYMFVDDDIYVSVKNVLRFIRNPTNYPDYLKEPKKIDIHKKREIKDSDKMEELSDDTITQKNVHAFGRKNLSVYEKLKRTLFMHRLKQDFYNKTLYTLPANNYDIQNSINLKPLQEEHIKDELTMNRTKRQIFDFELPEDVRLFAGFVFVSSPHRHKSSKWYISLNEYPYHLWPPYVTAGAYILSREALLDMYYTSLYTKYFKFDDIFLGLVAKKADIEPFHCEEFHFYKKDYTKFNYKYVISSHGYGNPNELLNVWNEQKALGNA</sequence>
<dbReference type="CTD" id="31358"/>
<evidence type="ECO:0000256" key="10">
    <source>
        <dbReference type="RuleBase" id="RU363063"/>
    </source>
</evidence>
<evidence type="ECO:0000313" key="11">
    <source>
        <dbReference type="Proteomes" id="UP000504631"/>
    </source>
</evidence>
<keyword evidence="3 10" id="KW-0328">Glycosyltransferase</keyword>
<feature type="transmembrane region" description="Helical" evidence="10">
    <location>
        <begin position="21"/>
        <end position="44"/>
    </location>
</feature>
<dbReference type="GO" id="GO:0006493">
    <property type="term" value="P:protein O-linked glycosylation"/>
    <property type="evidence" value="ECO:0007669"/>
    <property type="project" value="TreeGrafter"/>
</dbReference>
<dbReference type="Gene3D" id="3.90.550.50">
    <property type="match status" value="1"/>
</dbReference>
<evidence type="ECO:0000256" key="7">
    <source>
        <dbReference type="ARBA" id="ARBA00022989"/>
    </source>
</evidence>
<evidence type="ECO:0000313" key="12">
    <source>
        <dbReference type="RefSeq" id="XP_033351508.1"/>
    </source>
</evidence>
<dbReference type="PANTHER" id="PTHR11214">
    <property type="entry name" value="BETA-1,3-N-ACETYLGLUCOSAMINYLTRANSFERASE"/>
    <property type="match status" value="1"/>
</dbReference>
<keyword evidence="5 10" id="KW-0812">Transmembrane</keyword>
<dbReference type="GO" id="GO:0000139">
    <property type="term" value="C:Golgi membrane"/>
    <property type="evidence" value="ECO:0007669"/>
    <property type="project" value="UniProtKB-SubCell"/>
</dbReference>
<keyword evidence="11" id="KW-1185">Reference proteome</keyword>
<dbReference type="GO" id="GO:0016758">
    <property type="term" value="F:hexosyltransferase activity"/>
    <property type="evidence" value="ECO:0007669"/>
    <property type="project" value="InterPro"/>
</dbReference>
<keyword evidence="6 10" id="KW-0735">Signal-anchor</keyword>
<keyword evidence="8 10" id="KW-0333">Golgi apparatus</keyword>
<comment type="similarity">
    <text evidence="2 10">Belongs to the glycosyltransferase 31 family.</text>
</comment>
<dbReference type="PANTHER" id="PTHR11214:SF349">
    <property type="entry name" value="BETA-1,3-GALACTOSYLTRANSFERASE BRN"/>
    <property type="match status" value="1"/>
</dbReference>
<dbReference type="GeneID" id="117234434"/>
<accession>A0A6J3KEA8</accession>
<evidence type="ECO:0000256" key="2">
    <source>
        <dbReference type="ARBA" id="ARBA00008661"/>
    </source>
</evidence>
<comment type="subcellular location">
    <subcellularLocation>
        <location evidence="1 10">Golgi apparatus membrane</location>
        <topology evidence="1 10">Single-pass type II membrane protein</topology>
    </subcellularLocation>
</comment>
<gene>
    <name evidence="12" type="primary">LOC117234434</name>
</gene>
<organism evidence="11 12">
    <name type="scientific">Bombus vosnesenskii</name>
    <dbReference type="NCBI Taxonomy" id="207650"/>
    <lineage>
        <taxon>Eukaryota</taxon>
        <taxon>Metazoa</taxon>
        <taxon>Ecdysozoa</taxon>
        <taxon>Arthropoda</taxon>
        <taxon>Hexapoda</taxon>
        <taxon>Insecta</taxon>
        <taxon>Pterygota</taxon>
        <taxon>Neoptera</taxon>
        <taxon>Endopterygota</taxon>
        <taxon>Hymenoptera</taxon>
        <taxon>Apocrita</taxon>
        <taxon>Aculeata</taxon>
        <taxon>Apoidea</taxon>
        <taxon>Anthophila</taxon>
        <taxon>Apidae</taxon>
        <taxon>Bombus</taxon>
        <taxon>Pyrobombus</taxon>
    </lineage>
</organism>
<proteinExistence type="inferred from homology"/>
<evidence type="ECO:0000256" key="3">
    <source>
        <dbReference type="ARBA" id="ARBA00022676"/>
    </source>
</evidence>
<dbReference type="RefSeq" id="XP_033351508.1">
    <property type="nucleotide sequence ID" value="XM_033495617.1"/>
</dbReference>
<evidence type="ECO:0000256" key="1">
    <source>
        <dbReference type="ARBA" id="ARBA00004323"/>
    </source>
</evidence>
<dbReference type="InterPro" id="IPR002659">
    <property type="entry name" value="Glyco_trans_31"/>
</dbReference>
<keyword evidence="7 10" id="KW-1133">Transmembrane helix</keyword>
<dbReference type="KEGG" id="bvk:117234434"/>
<name>A0A6J3KEA8_9HYME</name>
<evidence type="ECO:0000256" key="9">
    <source>
        <dbReference type="ARBA" id="ARBA00023136"/>
    </source>
</evidence>
<dbReference type="GO" id="GO:0008194">
    <property type="term" value="F:UDP-glycosyltransferase activity"/>
    <property type="evidence" value="ECO:0007669"/>
    <property type="project" value="TreeGrafter"/>
</dbReference>
<keyword evidence="4" id="KW-0808">Transferase</keyword>
<dbReference type="Proteomes" id="UP000504631">
    <property type="component" value="Unplaced"/>
</dbReference>
<dbReference type="Pfam" id="PF01762">
    <property type="entry name" value="Galactosyl_T"/>
    <property type="match status" value="2"/>
</dbReference>